<dbReference type="Gene3D" id="3.40.640.10">
    <property type="entry name" value="Type I PLP-dependent aspartate aminotransferase-like (Major domain)"/>
    <property type="match status" value="1"/>
</dbReference>
<feature type="modified residue" description="N6-(pyridoxal phosphate)lysine" evidence="5">
    <location>
        <position position="205"/>
    </location>
</feature>
<dbReference type="InterPro" id="IPR023603">
    <property type="entry name" value="Low_specificity_L-TA-like"/>
</dbReference>
<dbReference type="Pfam" id="PF01212">
    <property type="entry name" value="Beta_elim_lyase"/>
    <property type="match status" value="1"/>
</dbReference>
<evidence type="ECO:0000256" key="3">
    <source>
        <dbReference type="ARBA" id="ARBA00022898"/>
    </source>
</evidence>
<evidence type="ECO:0000256" key="1">
    <source>
        <dbReference type="ARBA" id="ARBA00001933"/>
    </source>
</evidence>
<comment type="similarity">
    <text evidence="2">Belongs to the threonine aldolase family.</text>
</comment>
<evidence type="ECO:0000259" key="7">
    <source>
        <dbReference type="Pfam" id="PF01212"/>
    </source>
</evidence>
<dbReference type="PIRSF" id="PIRSF017617">
    <property type="entry name" value="Thr_aldolase"/>
    <property type="match status" value="1"/>
</dbReference>
<dbReference type="EMBL" id="JACQAY010000288">
    <property type="protein sequence ID" value="MBI3540325.1"/>
    <property type="molecule type" value="Genomic_DNA"/>
</dbReference>
<name>A0A9D6LB49_UNCEI</name>
<keyword evidence="8" id="KW-0032">Aminotransferase</keyword>
<dbReference type="AlphaFoldDB" id="A0A9D6LB49"/>
<dbReference type="InterPro" id="IPR015421">
    <property type="entry name" value="PyrdxlP-dep_Trfase_major"/>
</dbReference>
<dbReference type="GO" id="GO:0008732">
    <property type="term" value="F:L-allo-threonine aldolase activity"/>
    <property type="evidence" value="ECO:0007669"/>
    <property type="project" value="TreeGrafter"/>
</dbReference>
<organism evidence="8 9">
    <name type="scientific">Eiseniibacteriota bacterium</name>
    <dbReference type="NCBI Taxonomy" id="2212470"/>
    <lineage>
        <taxon>Bacteria</taxon>
        <taxon>Candidatus Eiseniibacteriota</taxon>
    </lineage>
</organism>
<evidence type="ECO:0000256" key="4">
    <source>
        <dbReference type="ARBA" id="ARBA00023239"/>
    </source>
</evidence>
<dbReference type="GO" id="GO:0008483">
    <property type="term" value="F:transaminase activity"/>
    <property type="evidence" value="ECO:0007669"/>
    <property type="project" value="UniProtKB-KW"/>
</dbReference>
<keyword evidence="3" id="KW-0663">Pyridoxal phosphate</keyword>
<dbReference type="PANTHER" id="PTHR48097:SF9">
    <property type="entry name" value="L-THREONINE ALDOLASE"/>
    <property type="match status" value="1"/>
</dbReference>
<keyword evidence="4" id="KW-0456">Lyase</keyword>
<evidence type="ECO:0000256" key="5">
    <source>
        <dbReference type="PIRSR" id="PIRSR017617-1"/>
    </source>
</evidence>
<dbReference type="PANTHER" id="PTHR48097">
    <property type="entry name" value="L-THREONINE ALDOLASE-RELATED"/>
    <property type="match status" value="1"/>
</dbReference>
<dbReference type="InterPro" id="IPR015424">
    <property type="entry name" value="PyrdxlP-dep_Trfase"/>
</dbReference>
<evidence type="ECO:0000256" key="6">
    <source>
        <dbReference type="SAM" id="MobiDB-lite"/>
    </source>
</evidence>
<dbReference type="GO" id="GO:0006545">
    <property type="term" value="P:glycine biosynthetic process"/>
    <property type="evidence" value="ECO:0007669"/>
    <property type="project" value="TreeGrafter"/>
</dbReference>
<dbReference type="Gene3D" id="3.90.1150.10">
    <property type="entry name" value="Aspartate Aminotransferase, domain 1"/>
    <property type="match status" value="1"/>
</dbReference>
<accession>A0A9D6LB49</accession>
<comment type="cofactor">
    <cofactor evidence="1">
        <name>pyridoxal 5'-phosphate</name>
        <dbReference type="ChEBI" id="CHEBI:597326"/>
    </cofactor>
</comment>
<dbReference type="Proteomes" id="UP000807850">
    <property type="component" value="Unassembled WGS sequence"/>
</dbReference>
<dbReference type="GO" id="GO:0006567">
    <property type="term" value="P:L-threonine catabolic process"/>
    <property type="evidence" value="ECO:0007669"/>
    <property type="project" value="TreeGrafter"/>
</dbReference>
<feature type="domain" description="Aromatic amino acid beta-eliminating lyase/threonine aldolase" evidence="7">
    <location>
        <begin position="8"/>
        <end position="290"/>
    </location>
</feature>
<dbReference type="NCBIfam" id="NF041359">
    <property type="entry name" value="GntG_guanitoxin"/>
    <property type="match status" value="1"/>
</dbReference>
<reference evidence="8" key="1">
    <citation type="submission" date="2020-07" db="EMBL/GenBank/DDBJ databases">
        <title>Huge and variable diversity of episymbiotic CPR bacteria and DPANN archaea in groundwater ecosystems.</title>
        <authorList>
            <person name="He C.Y."/>
            <person name="Keren R."/>
            <person name="Whittaker M."/>
            <person name="Farag I.F."/>
            <person name="Doudna J."/>
            <person name="Cate J.H.D."/>
            <person name="Banfield J.F."/>
        </authorList>
    </citation>
    <scope>NUCLEOTIDE SEQUENCE</scope>
    <source>
        <strain evidence="8">NC_groundwater_928_Pr1_S-0.2um_72_17</strain>
    </source>
</reference>
<dbReference type="SUPFAM" id="SSF53383">
    <property type="entry name" value="PLP-dependent transferases"/>
    <property type="match status" value="1"/>
</dbReference>
<protein>
    <submittedName>
        <fullName evidence="8">Aminotransferase class I/II-fold pyridoxal phosphate-dependent enzyme</fullName>
    </submittedName>
</protein>
<dbReference type="GO" id="GO:0005829">
    <property type="term" value="C:cytosol"/>
    <property type="evidence" value="ECO:0007669"/>
    <property type="project" value="TreeGrafter"/>
</dbReference>
<evidence type="ECO:0000313" key="8">
    <source>
        <dbReference type="EMBL" id="MBI3540325.1"/>
    </source>
</evidence>
<keyword evidence="8" id="KW-0808">Transferase</keyword>
<comment type="caution">
    <text evidence="8">The sequence shown here is derived from an EMBL/GenBank/DDBJ whole genome shotgun (WGS) entry which is preliminary data.</text>
</comment>
<evidence type="ECO:0000256" key="2">
    <source>
        <dbReference type="ARBA" id="ARBA00006966"/>
    </source>
</evidence>
<sequence>MTAPAPVDLRSDTVTRPTAAMRRAMAAAEVGDDVYGDDPTVLELERRIAAIAGFEAAVYVPSGTMGNQLAVRCHTGRGDEVLLDADSHIYVNEQGAVGALAGCLAHPIASERGAIAPAAIEAAVRDPSDDHVARVSLLCLENTHNRHGGSILPLETLTTIAAAARGRGLAVHLDGARLWNASVATGVAIRTWAAPVDSVMMCFSKGLGAPIGSVLAGRADFIRRARRVRKQWGGGMRQVGVLAAAALHALDHHVERLAEDHARAKRLAAGLGGEGVRVAEPETNIVMIELLAAPLDRGVLLAALERRGVRMGPSGPRRIRAITHLDVDDAGAERAIAAFRAALGEALAGGASPHPEHGPTTGRLLPSAGL</sequence>
<dbReference type="InterPro" id="IPR001597">
    <property type="entry name" value="ArAA_b-elim_lyase/Thr_aldolase"/>
</dbReference>
<dbReference type="InterPro" id="IPR015422">
    <property type="entry name" value="PyrdxlP-dep_Trfase_small"/>
</dbReference>
<feature type="region of interest" description="Disordered" evidence="6">
    <location>
        <begin position="349"/>
        <end position="370"/>
    </location>
</feature>
<gene>
    <name evidence="8" type="ORF">HY076_08650</name>
</gene>
<evidence type="ECO:0000313" key="9">
    <source>
        <dbReference type="Proteomes" id="UP000807850"/>
    </source>
</evidence>
<proteinExistence type="inferred from homology"/>
<dbReference type="FunFam" id="3.40.640.10:FF:000030">
    <property type="entry name" value="Low-specificity L-threonine aldolase"/>
    <property type="match status" value="1"/>
</dbReference>